<feature type="transmembrane region" description="Helical" evidence="1">
    <location>
        <begin position="28"/>
        <end position="46"/>
    </location>
</feature>
<sequence>MSAKTRRSLLVFVFGFGTYVALLRPLGFIYALLIGFVVVAAVLYVDRLVQLKRAQRNSLSETHDLERQ</sequence>
<comment type="caution">
    <text evidence="2">The sequence shown here is derived from an EMBL/GenBank/DDBJ whole genome shotgun (WGS) entry which is preliminary data.</text>
</comment>
<keyword evidence="1" id="KW-1133">Transmembrane helix</keyword>
<keyword evidence="3" id="KW-1185">Reference proteome</keyword>
<accession>A0ABV0GSZ5</accession>
<name>A0ABV0GSZ5_PAENI</name>
<dbReference type="RefSeq" id="WP_026546963.1">
    <property type="nucleotide sequence ID" value="NZ_JBBMFV010000004.1"/>
</dbReference>
<feature type="transmembrane region" description="Helical" evidence="1">
    <location>
        <begin position="7"/>
        <end position="22"/>
    </location>
</feature>
<gene>
    <name evidence="2" type="ORF">V3C41_11645</name>
</gene>
<keyword evidence="1" id="KW-0472">Membrane</keyword>
<evidence type="ECO:0000313" key="3">
    <source>
        <dbReference type="Proteomes" id="UP001448614"/>
    </source>
</evidence>
<protein>
    <submittedName>
        <fullName evidence="2">Uncharacterized protein</fullName>
    </submittedName>
</protein>
<reference evidence="2 3" key="1">
    <citation type="journal article" date="2024" name="Appl. Microbiol. Biotechnol.">
        <title>Biosynthetic gene clusters with biotechnological applications in novel Antarctic isolates from Actinomycetota.</title>
        <authorList>
            <person name="Bruna P."/>
            <person name="Nunez-Montero K."/>
            <person name="Contreras M.J."/>
            <person name="Leal K."/>
            <person name="Garcia M."/>
            <person name="Abanto M."/>
            <person name="Barrientos L."/>
        </authorList>
    </citation>
    <scope>NUCLEOTIDE SEQUENCE [LARGE SCALE GENOMIC DNA]</scope>
    <source>
        <strain evidence="2 3">Se16.17</strain>
    </source>
</reference>
<proteinExistence type="predicted"/>
<evidence type="ECO:0000256" key="1">
    <source>
        <dbReference type="SAM" id="Phobius"/>
    </source>
</evidence>
<dbReference type="EMBL" id="JBBMFV010000004">
    <property type="protein sequence ID" value="MEO3941722.1"/>
    <property type="molecule type" value="Genomic_DNA"/>
</dbReference>
<organism evidence="2 3">
    <name type="scientific">Paenarthrobacter nicotinovorans</name>
    <name type="common">Arthrobacter nicotinovorans</name>
    <dbReference type="NCBI Taxonomy" id="29320"/>
    <lineage>
        <taxon>Bacteria</taxon>
        <taxon>Bacillati</taxon>
        <taxon>Actinomycetota</taxon>
        <taxon>Actinomycetes</taxon>
        <taxon>Micrococcales</taxon>
        <taxon>Micrococcaceae</taxon>
        <taxon>Paenarthrobacter</taxon>
    </lineage>
</organism>
<evidence type="ECO:0000313" key="2">
    <source>
        <dbReference type="EMBL" id="MEO3941722.1"/>
    </source>
</evidence>
<keyword evidence="1" id="KW-0812">Transmembrane</keyword>
<dbReference type="Proteomes" id="UP001448614">
    <property type="component" value="Unassembled WGS sequence"/>
</dbReference>